<comment type="caution">
    <text evidence="1">The sequence shown here is derived from an EMBL/GenBank/DDBJ whole genome shotgun (WGS) entry which is preliminary data.</text>
</comment>
<dbReference type="Proteomes" id="UP000887013">
    <property type="component" value="Unassembled WGS sequence"/>
</dbReference>
<dbReference type="EMBL" id="BMAW01019563">
    <property type="protein sequence ID" value="GFT64074.1"/>
    <property type="molecule type" value="Genomic_DNA"/>
</dbReference>
<gene>
    <name evidence="1" type="ORF">NPIL_33811</name>
</gene>
<accession>A0A8X6PH40</accession>
<dbReference type="AlphaFoldDB" id="A0A8X6PH40"/>
<sequence length="35" mass="3673">RVCMCGNRKRCAPLGADLVKSKCSLKLGAPSSLPL</sequence>
<name>A0A8X6PH40_NEPPI</name>
<organism evidence="1 2">
    <name type="scientific">Nephila pilipes</name>
    <name type="common">Giant wood spider</name>
    <name type="synonym">Nephila maculata</name>
    <dbReference type="NCBI Taxonomy" id="299642"/>
    <lineage>
        <taxon>Eukaryota</taxon>
        <taxon>Metazoa</taxon>
        <taxon>Ecdysozoa</taxon>
        <taxon>Arthropoda</taxon>
        <taxon>Chelicerata</taxon>
        <taxon>Arachnida</taxon>
        <taxon>Araneae</taxon>
        <taxon>Araneomorphae</taxon>
        <taxon>Entelegynae</taxon>
        <taxon>Araneoidea</taxon>
        <taxon>Nephilidae</taxon>
        <taxon>Nephila</taxon>
    </lineage>
</organism>
<feature type="non-terminal residue" evidence="1">
    <location>
        <position position="1"/>
    </location>
</feature>
<protein>
    <submittedName>
        <fullName evidence="1">Uncharacterized protein</fullName>
    </submittedName>
</protein>
<keyword evidence="2" id="KW-1185">Reference proteome</keyword>
<reference evidence="1" key="1">
    <citation type="submission" date="2020-08" db="EMBL/GenBank/DDBJ databases">
        <title>Multicomponent nature underlies the extraordinary mechanical properties of spider dragline silk.</title>
        <authorList>
            <person name="Kono N."/>
            <person name="Nakamura H."/>
            <person name="Mori M."/>
            <person name="Yoshida Y."/>
            <person name="Ohtoshi R."/>
            <person name="Malay A.D."/>
            <person name="Moran D.A.P."/>
            <person name="Tomita M."/>
            <person name="Numata K."/>
            <person name="Arakawa K."/>
        </authorList>
    </citation>
    <scope>NUCLEOTIDE SEQUENCE</scope>
</reference>
<proteinExistence type="predicted"/>
<evidence type="ECO:0000313" key="1">
    <source>
        <dbReference type="EMBL" id="GFT64074.1"/>
    </source>
</evidence>
<evidence type="ECO:0000313" key="2">
    <source>
        <dbReference type="Proteomes" id="UP000887013"/>
    </source>
</evidence>